<dbReference type="InterPro" id="IPR015201">
    <property type="entry name" value="Antimicrobial_MiAMP1"/>
</dbReference>
<dbReference type="EMBL" id="BAAANF010000011">
    <property type="protein sequence ID" value="GAA1686976.1"/>
    <property type="molecule type" value="Genomic_DNA"/>
</dbReference>
<gene>
    <name evidence="2" type="ORF">GCM10009745_34620</name>
</gene>
<dbReference type="InterPro" id="IPR011024">
    <property type="entry name" value="G_crystallin-like"/>
</dbReference>
<evidence type="ECO:0000313" key="2">
    <source>
        <dbReference type="EMBL" id="GAA1686976.1"/>
    </source>
</evidence>
<accession>A0ABN2HF77</accession>
<keyword evidence="1" id="KW-0732">Signal</keyword>
<dbReference type="InterPro" id="IPR015791">
    <property type="entry name" value="Antimic/Inh_G_crystallin-like"/>
</dbReference>
<dbReference type="Pfam" id="PF09117">
    <property type="entry name" value="MiAMP1"/>
    <property type="match status" value="1"/>
</dbReference>
<evidence type="ECO:0000313" key="3">
    <source>
        <dbReference type="Proteomes" id="UP001500280"/>
    </source>
</evidence>
<protein>
    <recommendedName>
        <fullName evidence="4">Lactococcin 972 family bacteriocin</fullName>
    </recommendedName>
</protein>
<evidence type="ECO:0000256" key="1">
    <source>
        <dbReference type="SAM" id="SignalP"/>
    </source>
</evidence>
<dbReference type="SUPFAM" id="SSF49695">
    <property type="entry name" value="gamma-Crystallin-like"/>
    <property type="match status" value="1"/>
</dbReference>
<feature type="signal peptide" evidence="1">
    <location>
        <begin position="1"/>
        <end position="27"/>
    </location>
</feature>
<evidence type="ECO:0008006" key="4">
    <source>
        <dbReference type="Google" id="ProtNLM"/>
    </source>
</evidence>
<keyword evidence="3" id="KW-1185">Reference proteome</keyword>
<comment type="caution">
    <text evidence="2">The sequence shown here is derived from an EMBL/GenBank/DDBJ whole genome shotgun (WGS) entry which is preliminary data.</text>
</comment>
<name>A0ABN2HF77_9ACTN</name>
<dbReference type="Proteomes" id="UP001500280">
    <property type="component" value="Unassembled WGS sequence"/>
</dbReference>
<dbReference type="RefSeq" id="WP_344152314.1">
    <property type="nucleotide sequence ID" value="NZ_BAAANF010000011.1"/>
</dbReference>
<organism evidence="2 3">
    <name type="scientific">Kribbella yunnanensis</name>
    <dbReference type="NCBI Taxonomy" id="190194"/>
    <lineage>
        <taxon>Bacteria</taxon>
        <taxon>Bacillati</taxon>
        <taxon>Actinomycetota</taxon>
        <taxon>Actinomycetes</taxon>
        <taxon>Propionibacteriales</taxon>
        <taxon>Kribbellaceae</taxon>
        <taxon>Kribbella</taxon>
    </lineage>
</organism>
<feature type="chain" id="PRO_5045119455" description="Lactococcin 972 family bacteriocin" evidence="1">
    <location>
        <begin position="28"/>
        <end position="122"/>
    </location>
</feature>
<dbReference type="Gene3D" id="2.60.20.30">
    <property type="match status" value="1"/>
</dbReference>
<proteinExistence type="predicted"/>
<reference evidence="2 3" key="1">
    <citation type="journal article" date="2019" name="Int. J. Syst. Evol. Microbiol.">
        <title>The Global Catalogue of Microorganisms (GCM) 10K type strain sequencing project: providing services to taxonomists for standard genome sequencing and annotation.</title>
        <authorList>
            <consortium name="The Broad Institute Genomics Platform"/>
            <consortium name="The Broad Institute Genome Sequencing Center for Infectious Disease"/>
            <person name="Wu L."/>
            <person name="Ma J."/>
        </authorList>
    </citation>
    <scope>NUCLEOTIDE SEQUENCE [LARGE SCALE GENOMIC DNA]</scope>
    <source>
        <strain evidence="2 3">JCM 14307</strain>
    </source>
</reference>
<sequence length="122" mass="12485">MKTVLRLALTGLGSVALLGGGLATASAAPVYDGAEAGPLTVAATSSFVAYSGSSWSGFSKDINGCGLHRIPYSGSYRWYARGQSGHLFNNTTGTGVPHTRLPSDANKSSASGFGWKSILIVC</sequence>